<sequence length="287" mass="28899">MTGPGTSLVVYAFSLGLVAAVNPCGLPMLPAYLALFTGGANGGYGARVARSLLAGGGVTAGFVVVFGAVGVLVSSGVRLVGPWLPWVMVLLAAGMLVGGVLTLAGRAPSLRLPLPGFRPSRSAAAMLAYGVAYALGSLSCSLPLFLAAVGSSFTGGGAWAGSATFLAYALGMGLFITAASVATATIGATAVRRVRPVSRWVPRVSGLVLAGSGAYLLYYWVHDLRDPTGATPALVSRVQVWLTSTVGADPARSALVLGVVVLAGFAVVVRRTLRAPAGDDERGDPTP</sequence>
<accession>A0ABT9DF27</accession>
<feature type="transmembrane region" description="Helical" evidence="1">
    <location>
        <begin position="83"/>
        <end position="105"/>
    </location>
</feature>
<feature type="transmembrane region" description="Helical" evidence="1">
    <location>
        <begin position="200"/>
        <end position="221"/>
    </location>
</feature>
<protein>
    <submittedName>
        <fullName evidence="2">Cytochrome c biogenesis CcdA family protein</fullName>
    </submittedName>
</protein>
<dbReference type="PANTHER" id="PTHR31272:SF4">
    <property type="entry name" value="CYTOCHROME C-TYPE BIOGENESIS PROTEIN HI_1454-RELATED"/>
    <property type="match status" value="1"/>
</dbReference>
<name>A0ABT9DF27_9CELL</name>
<organism evidence="2 3">
    <name type="scientific">Actinotalea lenta</name>
    <dbReference type="NCBI Taxonomy" id="3064654"/>
    <lineage>
        <taxon>Bacteria</taxon>
        <taxon>Bacillati</taxon>
        <taxon>Actinomycetota</taxon>
        <taxon>Actinomycetes</taxon>
        <taxon>Micrococcales</taxon>
        <taxon>Cellulomonadaceae</taxon>
        <taxon>Actinotalea</taxon>
    </lineage>
</organism>
<feature type="transmembrane region" description="Helical" evidence="1">
    <location>
        <begin position="165"/>
        <end position="188"/>
    </location>
</feature>
<feature type="transmembrane region" description="Helical" evidence="1">
    <location>
        <begin position="52"/>
        <end position="77"/>
    </location>
</feature>
<evidence type="ECO:0000256" key="1">
    <source>
        <dbReference type="SAM" id="Phobius"/>
    </source>
</evidence>
<keyword evidence="1" id="KW-0812">Transmembrane</keyword>
<dbReference type="EMBL" id="JAUQYP010000001">
    <property type="protein sequence ID" value="MDO8108027.1"/>
    <property type="molecule type" value="Genomic_DNA"/>
</dbReference>
<keyword evidence="1" id="KW-1133">Transmembrane helix</keyword>
<dbReference type="RefSeq" id="WP_304601617.1">
    <property type="nucleotide sequence ID" value="NZ_JAUQYO010000001.1"/>
</dbReference>
<dbReference type="PANTHER" id="PTHR31272">
    <property type="entry name" value="CYTOCHROME C-TYPE BIOGENESIS PROTEIN HI_1454-RELATED"/>
    <property type="match status" value="1"/>
</dbReference>
<gene>
    <name evidence="2" type="ORF">Q6348_12550</name>
</gene>
<feature type="transmembrane region" description="Helical" evidence="1">
    <location>
        <begin position="126"/>
        <end position="153"/>
    </location>
</feature>
<keyword evidence="1" id="KW-0472">Membrane</keyword>
<dbReference type="Proteomes" id="UP001232536">
    <property type="component" value="Unassembled WGS sequence"/>
</dbReference>
<keyword evidence="3" id="KW-1185">Reference proteome</keyword>
<comment type="caution">
    <text evidence="2">The sequence shown here is derived from an EMBL/GenBank/DDBJ whole genome shotgun (WGS) entry which is preliminary data.</text>
</comment>
<evidence type="ECO:0000313" key="3">
    <source>
        <dbReference type="Proteomes" id="UP001232536"/>
    </source>
</evidence>
<evidence type="ECO:0000313" key="2">
    <source>
        <dbReference type="EMBL" id="MDO8108027.1"/>
    </source>
</evidence>
<dbReference type="InterPro" id="IPR051790">
    <property type="entry name" value="Cytochrome_c-biogenesis_DsbD"/>
</dbReference>
<reference evidence="2 3" key="1">
    <citation type="submission" date="2023-07" db="EMBL/GenBank/DDBJ databases">
        <title>Description of novel actinomycetes strains, isolated from tidal flat sediment.</title>
        <authorList>
            <person name="Lu C."/>
        </authorList>
    </citation>
    <scope>NUCLEOTIDE SEQUENCE [LARGE SCALE GENOMIC DNA]</scope>
    <source>
        <strain evidence="2 3">SYSU T00b441</strain>
    </source>
</reference>
<feature type="transmembrane region" description="Helical" evidence="1">
    <location>
        <begin position="12"/>
        <end position="40"/>
    </location>
</feature>
<proteinExistence type="predicted"/>
<feature type="transmembrane region" description="Helical" evidence="1">
    <location>
        <begin position="251"/>
        <end position="269"/>
    </location>
</feature>